<accession>C2MC55</accession>
<dbReference type="GO" id="GO:0016791">
    <property type="term" value="F:phosphatase activity"/>
    <property type="evidence" value="ECO:0007669"/>
    <property type="project" value="TreeGrafter"/>
</dbReference>
<dbReference type="STRING" id="596327.PORUE0001_0832"/>
<keyword evidence="4" id="KW-1185">Reference proteome</keyword>
<evidence type="ECO:0000256" key="1">
    <source>
        <dbReference type="ARBA" id="ARBA00022801"/>
    </source>
</evidence>
<dbReference type="InterPro" id="IPR029069">
    <property type="entry name" value="HotDog_dom_sf"/>
</dbReference>
<dbReference type="InterPro" id="IPR023214">
    <property type="entry name" value="HAD_sf"/>
</dbReference>
<dbReference type="PANTHER" id="PTHR10000">
    <property type="entry name" value="PHOSPHOSERINE PHOSPHATASE"/>
    <property type="match status" value="1"/>
</dbReference>
<evidence type="ECO:0000313" key="4">
    <source>
        <dbReference type="Proteomes" id="UP000003303"/>
    </source>
</evidence>
<dbReference type="SUPFAM" id="SSF56784">
    <property type="entry name" value="HAD-like"/>
    <property type="match status" value="1"/>
</dbReference>
<evidence type="ECO:0000259" key="2">
    <source>
        <dbReference type="Pfam" id="PF03061"/>
    </source>
</evidence>
<evidence type="ECO:0000313" key="3">
    <source>
        <dbReference type="EMBL" id="EEK16720.1"/>
    </source>
</evidence>
<dbReference type="PANTHER" id="PTHR10000:SF8">
    <property type="entry name" value="HAD SUPERFAMILY HYDROLASE-LIKE, TYPE 3"/>
    <property type="match status" value="1"/>
</dbReference>
<dbReference type="eggNOG" id="COG0561">
    <property type="taxonomic scope" value="Bacteria"/>
</dbReference>
<name>C2MC55_9PORP</name>
<dbReference type="AlphaFoldDB" id="C2MC55"/>
<dbReference type="Proteomes" id="UP000003303">
    <property type="component" value="Unassembled WGS sequence"/>
</dbReference>
<gene>
    <name evidence="3" type="ORF">PORUE0001_0832</name>
</gene>
<dbReference type="Gene3D" id="3.30.1240.10">
    <property type="match status" value="1"/>
</dbReference>
<dbReference type="Pfam" id="PF08282">
    <property type="entry name" value="Hydrolase_3"/>
    <property type="match status" value="1"/>
</dbReference>
<keyword evidence="1" id="KW-0378">Hydrolase</keyword>
<sequence>MTDQAKSGGYKFLAIKDRDCLLGSNGQIALEDREALLEVQEEYALRVAIASEAPMTSLLKLSEQLQLPRNSGYIISHLGARVHNCRTGRELASRPLRPAELTRLYELVNSDYTLALIGEKALYATKTHQPRVLQLAKLWGMPILELAEADESFQAPSEPIFRALILARQDRLEKLSERLKAEQTLTATLYDEPMNELSIVASGVSLRGALDFILDRLDLNQQNIIAVGTTLEDVAMVQRAGLGVAMANAPEPLKSCADYITTSCDAAGLAHMITKQIKLRYDGVPFDPEDANAIMPNTLMGALGMRCTEIAQGYVTGTMPVDSRTRQPMGILHGGASLAFAETLAGLGSVAIANEGEIQVGMQVSGYHVSSTVVGDTVRGVATILHKGRSTHVWNVDIYSTQSGKLISTCRVINSILKQR</sequence>
<dbReference type="Gene3D" id="3.40.50.1000">
    <property type="entry name" value="HAD superfamily/HAD-like"/>
    <property type="match status" value="1"/>
</dbReference>
<dbReference type="SUPFAM" id="SSF54637">
    <property type="entry name" value="Thioesterase/thiol ester dehydrase-isomerase"/>
    <property type="match status" value="1"/>
</dbReference>
<dbReference type="Pfam" id="PF03061">
    <property type="entry name" value="4HBT"/>
    <property type="match status" value="1"/>
</dbReference>
<dbReference type="NCBIfam" id="TIGR00369">
    <property type="entry name" value="unchar_dom_1"/>
    <property type="match status" value="1"/>
</dbReference>
<dbReference type="GO" id="GO:0000287">
    <property type="term" value="F:magnesium ion binding"/>
    <property type="evidence" value="ECO:0007669"/>
    <property type="project" value="TreeGrafter"/>
</dbReference>
<dbReference type="InterPro" id="IPR003736">
    <property type="entry name" value="PAAI_dom"/>
</dbReference>
<dbReference type="OrthoDB" id="9798208at2"/>
<comment type="caution">
    <text evidence="3">The sequence shown here is derived from an EMBL/GenBank/DDBJ whole genome shotgun (WGS) entry which is preliminary data.</text>
</comment>
<protein>
    <recommendedName>
        <fullName evidence="2">Thioesterase domain-containing protein</fullName>
    </recommendedName>
</protein>
<dbReference type="InterPro" id="IPR006683">
    <property type="entry name" value="Thioestr_dom"/>
</dbReference>
<dbReference type="RefSeq" id="WP_007365519.1">
    <property type="nucleotide sequence ID" value="NZ_ACLR01000170.1"/>
</dbReference>
<dbReference type="eggNOG" id="COG2050">
    <property type="taxonomic scope" value="Bacteria"/>
</dbReference>
<dbReference type="GO" id="GO:0016289">
    <property type="term" value="F:acyl-CoA hydrolase activity"/>
    <property type="evidence" value="ECO:0007669"/>
    <property type="project" value="UniProtKB-ARBA"/>
</dbReference>
<dbReference type="InterPro" id="IPR036412">
    <property type="entry name" value="HAD-like_sf"/>
</dbReference>
<dbReference type="EMBL" id="ACLR01000170">
    <property type="protein sequence ID" value="EEK16720.1"/>
    <property type="molecule type" value="Genomic_DNA"/>
</dbReference>
<proteinExistence type="predicted"/>
<reference evidence="3 4" key="1">
    <citation type="submission" date="2009-04" db="EMBL/GenBank/DDBJ databases">
        <authorList>
            <person name="Sebastian Y."/>
            <person name="Madupu R."/>
            <person name="Durkin A.S."/>
            <person name="Torralba M."/>
            <person name="Methe B."/>
            <person name="Sutton G.G."/>
            <person name="Strausberg R.L."/>
            <person name="Nelson K.E."/>
        </authorList>
    </citation>
    <scope>NUCLEOTIDE SEQUENCE [LARGE SCALE GENOMIC DNA]</scope>
    <source>
        <strain evidence="3 4">60-3</strain>
    </source>
</reference>
<dbReference type="Gene3D" id="3.10.129.10">
    <property type="entry name" value="Hotdog Thioesterase"/>
    <property type="match status" value="1"/>
</dbReference>
<feature type="domain" description="Thioesterase" evidence="2">
    <location>
        <begin position="329"/>
        <end position="404"/>
    </location>
</feature>
<dbReference type="GO" id="GO:0005829">
    <property type="term" value="C:cytosol"/>
    <property type="evidence" value="ECO:0007669"/>
    <property type="project" value="TreeGrafter"/>
</dbReference>
<dbReference type="CDD" id="cd03443">
    <property type="entry name" value="PaaI_thioesterase"/>
    <property type="match status" value="1"/>
</dbReference>
<organism evidence="3 4">
    <name type="scientific">Porphyromonas uenonis 60-3</name>
    <dbReference type="NCBI Taxonomy" id="596327"/>
    <lineage>
        <taxon>Bacteria</taxon>
        <taxon>Pseudomonadati</taxon>
        <taxon>Bacteroidota</taxon>
        <taxon>Bacteroidia</taxon>
        <taxon>Bacteroidales</taxon>
        <taxon>Porphyromonadaceae</taxon>
        <taxon>Porphyromonas</taxon>
    </lineage>
</organism>